<comment type="cofactor">
    <cofactor evidence="2">
        <name>heme</name>
        <dbReference type="ChEBI" id="CHEBI:30413"/>
    </cofactor>
</comment>
<evidence type="ECO:0000256" key="1">
    <source>
        <dbReference type="ARBA" id="ARBA00010617"/>
    </source>
</evidence>
<dbReference type="PRINTS" id="PR00463">
    <property type="entry name" value="EP450I"/>
</dbReference>
<dbReference type="EMBL" id="CAXITT010000258">
    <property type="protein sequence ID" value="CAL1537320.1"/>
    <property type="molecule type" value="Genomic_DNA"/>
</dbReference>
<dbReference type="Proteomes" id="UP001497497">
    <property type="component" value="Unassembled WGS sequence"/>
</dbReference>
<dbReference type="PANTHER" id="PTHR24291:SF201">
    <property type="entry name" value="CYTOCHROME P450, FAMILY 4, SUBFAMILY B, POLYPEPTIDE 7"/>
    <property type="match status" value="1"/>
</dbReference>
<dbReference type="InterPro" id="IPR001128">
    <property type="entry name" value="Cyt_P450"/>
</dbReference>
<keyword evidence="2 3" id="KW-0408">Iron</keyword>
<proteinExistence type="inferred from homology"/>
<comment type="caution">
    <text evidence="5">The sequence shown here is derived from an EMBL/GenBank/DDBJ whole genome shotgun (WGS) entry which is preliminary data.</text>
</comment>
<keyword evidence="2 3" id="KW-0349">Heme</keyword>
<protein>
    <submittedName>
        <fullName evidence="5">Uncharacterized protein</fullName>
    </submittedName>
</protein>
<accession>A0AAV2HT70</accession>
<dbReference type="PRINTS" id="PR00385">
    <property type="entry name" value="P450"/>
</dbReference>
<dbReference type="PANTHER" id="PTHR24291">
    <property type="entry name" value="CYTOCHROME P450 FAMILY 4"/>
    <property type="match status" value="1"/>
</dbReference>
<dbReference type="Gene3D" id="1.10.630.10">
    <property type="entry name" value="Cytochrome P450"/>
    <property type="match status" value="1"/>
</dbReference>
<reference evidence="5 6" key="1">
    <citation type="submission" date="2024-04" db="EMBL/GenBank/DDBJ databases">
        <authorList>
            <consortium name="Genoscope - CEA"/>
            <person name="William W."/>
        </authorList>
    </citation>
    <scope>NUCLEOTIDE SEQUENCE [LARGE SCALE GENOMIC DNA]</scope>
</reference>
<evidence type="ECO:0000256" key="3">
    <source>
        <dbReference type="RuleBase" id="RU000461"/>
    </source>
</evidence>
<keyword evidence="4" id="KW-0812">Transmembrane</keyword>
<feature type="binding site" description="axial binding residue" evidence="2">
    <location>
        <position position="456"/>
    </location>
    <ligand>
        <name>heme</name>
        <dbReference type="ChEBI" id="CHEBI:30413"/>
    </ligand>
    <ligandPart>
        <name>Fe</name>
        <dbReference type="ChEBI" id="CHEBI:18248"/>
    </ligandPart>
</feature>
<keyword evidence="4" id="KW-0472">Membrane</keyword>
<dbReference type="AlphaFoldDB" id="A0AAV2HT70"/>
<sequence>MAVEYLLQNEGLVKMVAVALITLVMVYILRTALQFLVKFKFFQGLPGETSYSLLLGNLHKLPKTGEGRLAYGRFNMDSRNSRFARFWLGPFRPSVVVYHPETVKLVYKSSAPKARGFGSTYEHVIPWIGEGLISSNGAIWARSRRLLTPAFHFDILKQYMDIYNKAADTLLDKLDQYAESGESFDIGPLVTLCTLEVILKCAMSYEADVQRSGQHPYAQAARDLAAAWAIRARTPWMWPSFIFKLTPLGLQFYKNCDYVHKVAEDVIDKRKQQLEKEGLPKKRRLDFLDILLTARDEDGKPMTDLEIRNEVDTFMFAGHDTTAAAIPWLLYCFAKNPEYQVKVQEEIDSVLEGRDSDNIEWSDLSKLETMGLCVKESMRLFPPVPFIQRTMNEDIVLEGHKIPAGTNVTVAIIHLHKNPQVWEEPEKFLPERFKHDNMKDKDSFSFTPFSAGSRNCIGQNFALNEEKVIMSRILRRYNVTLAPDAPKVARVPEAVLKCANGLWFRLEKR</sequence>
<keyword evidence="3" id="KW-0560">Oxidoreductase</keyword>
<keyword evidence="6" id="KW-1185">Reference proteome</keyword>
<gene>
    <name evidence="5" type="ORF">GSLYS_00011233001</name>
</gene>
<keyword evidence="2 3" id="KW-0479">Metal-binding</keyword>
<dbReference type="GO" id="GO:0016705">
    <property type="term" value="F:oxidoreductase activity, acting on paired donors, with incorporation or reduction of molecular oxygen"/>
    <property type="evidence" value="ECO:0007669"/>
    <property type="project" value="InterPro"/>
</dbReference>
<dbReference type="InterPro" id="IPR017972">
    <property type="entry name" value="Cyt_P450_CS"/>
</dbReference>
<evidence type="ECO:0000256" key="4">
    <source>
        <dbReference type="SAM" id="Phobius"/>
    </source>
</evidence>
<dbReference type="InterPro" id="IPR036396">
    <property type="entry name" value="Cyt_P450_sf"/>
</dbReference>
<evidence type="ECO:0000313" key="5">
    <source>
        <dbReference type="EMBL" id="CAL1537320.1"/>
    </source>
</evidence>
<organism evidence="5 6">
    <name type="scientific">Lymnaea stagnalis</name>
    <name type="common">Great pond snail</name>
    <name type="synonym">Helix stagnalis</name>
    <dbReference type="NCBI Taxonomy" id="6523"/>
    <lineage>
        <taxon>Eukaryota</taxon>
        <taxon>Metazoa</taxon>
        <taxon>Spiralia</taxon>
        <taxon>Lophotrochozoa</taxon>
        <taxon>Mollusca</taxon>
        <taxon>Gastropoda</taxon>
        <taxon>Heterobranchia</taxon>
        <taxon>Euthyneura</taxon>
        <taxon>Panpulmonata</taxon>
        <taxon>Hygrophila</taxon>
        <taxon>Lymnaeoidea</taxon>
        <taxon>Lymnaeidae</taxon>
        <taxon>Lymnaea</taxon>
    </lineage>
</organism>
<dbReference type="Pfam" id="PF00067">
    <property type="entry name" value="p450"/>
    <property type="match status" value="1"/>
</dbReference>
<dbReference type="PROSITE" id="PS00086">
    <property type="entry name" value="CYTOCHROME_P450"/>
    <property type="match status" value="1"/>
</dbReference>
<evidence type="ECO:0000256" key="2">
    <source>
        <dbReference type="PIRSR" id="PIRSR602401-1"/>
    </source>
</evidence>
<dbReference type="InterPro" id="IPR050196">
    <property type="entry name" value="Cytochrome_P450_Monoox"/>
</dbReference>
<feature type="transmembrane region" description="Helical" evidence="4">
    <location>
        <begin position="12"/>
        <end position="33"/>
    </location>
</feature>
<keyword evidence="3" id="KW-0503">Monooxygenase</keyword>
<dbReference type="CDD" id="cd20659">
    <property type="entry name" value="CYP4B_4F-like"/>
    <property type="match status" value="1"/>
</dbReference>
<evidence type="ECO:0000313" key="6">
    <source>
        <dbReference type="Proteomes" id="UP001497497"/>
    </source>
</evidence>
<comment type="similarity">
    <text evidence="1 3">Belongs to the cytochrome P450 family.</text>
</comment>
<dbReference type="GO" id="GO:0004497">
    <property type="term" value="F:monooxygenase activity"/>
    <property type="evidence" value="ECO:0007669"/>
    <property type="project" value="UniProtKB-KW"/>
</dbReference>
<dbReference type="SUPFAM" id="SSF48264">
    <property type="entry name" value="Cytochrome P450"/>
    <property type="match status" value="1"/>
</dbReference>
<dbReference type="InterPro" id="IPR002401">
    <property type="entry name" value="Cyt_P450_E_grp-I"/>
</dbReference>
<keyword evidence="4" id="KW-1133">Transmembrane helix</keyword>
<dbReference type="GO" id="GO:0005506">
    <property type="term" value="F:iron ion binding"/>
    <property type="evidence" value="ECO:0007669"/>
    <property type="project" value="InterPro"/>
</dbReference>
<dbReference type="GO" id="GO:0020037">
    <property type="term" value="F:heme binding"/>
    <property type="evidence" value="ECO:0007669"/>
    <property type="project" value="InterPro"/>
</dbReference>
<name>A0AAV2HT70_LYMST</name>